<sequence length="150" mass="17867">MTEYAVIINVETGQRGSFPLPFPIHALERIGVTASYSGQLEVYPEKDDTFGFGLDGHMYLSELEGYLENYRRRQNPYHHDYMMLSALQTDCDYFLGNGYRQENRLWEGSVENHIKEMKRLWKLFPEGEKPEWLTWEQILDYEKKMKNDEL</sequence>
<dbReference type="AlphaFoldDB" id="A0A4U9ZTT0"/>
<organism evidence="2 3">
    <name type="scientific">Streptococcus anginosus</name>
    <dbReference type="NCBI Taxonomy" id="1328"/>
    <lineage>
        <taxon>Bacteria</taxon>
        <taxon>Bacillati</taxon>
        <taxon>Bacillota</taxon>
        <taxon>Bacilli</taxon>
        <taxon>Lactobacillales</taxon>
        <taxon>Streptococcaceae</taxon>
        <taxon>Streptococcus</taxon>
        <taxon>Streptococcus anginosus group</taxon>
    </lineage>
</organism>
<accession>A0A4U9ZTT0</accession>
<name>A0A4U9ZTT0_STRAP</name>
<dbReference type="RefSeq" id="WP_143876688.1">
    <property type="nucleotide sequence ID" value="NZ_CABEID010000001.1"/>
</dbReference>
<proteinExistence type="predicted"/>
<gene>
    <name evidence="2" type="ORF">NCTC11062_01604</name>
</gene>
<reference evidence="2 3" key="1">
    <citation type="submission" date="2019-05" db="EMBL/GenBank/DDBJ databases">
        <authorList>
            <consortium name="Pathogen Informatics"/>
        </authorList>
    </citation>
    <scope>NUCLEOTIDE SEQUENCE [LARGE SCALE GENOMIC DNA]</scope>
    <source>
        <strain evidence="2 3">NCTC11062</strain>
    </source>
</reference>
<evidence type="ECO:0000259" key="1">
    <source>
        <dbReference type="Pfam" id="PF18824"/>
    </source>
</evidence>
<evidence type="ECO:0000313" key="2">
    <source>
        <dbReference type="EMBL" id="VTS43998.1"/>
    </source>
</evidence>
<dbReference type="Pfam" id="PF18824">
    <property type="entry name" value="LPD11"/>
    <property type="match status" value="1"/>
</dbReference>
<dbReference type="Proteomes" id="UP000403538">
    <property type="component" value="Unassembled WGS sequence"/>
</dbReference>
<dbReference type="InterPro" id="IPR040789">
    <property type="entry name" value="LPD11"/>
</dbReference>
<evidence type="ECO:0000313" key="3">
    <source>
        <dbReference type="Proteomes" id="UP000403538"/>
    </source>
</evidence>
<protein>
    <recommendedName>
        <fullName evidence="1">Large polyvalent protein-associated domain-containing protein</fullName>
    </recommendedName>
</protein>
<dbReference type="EMBL" id="CABEID010000001">
    <property type="protein sequence ID" value="VTS43998.1"/>
    <property type="molecule type" value="Genomic_DNA"/>
</dbReference>
<feature type="domain" description="Large polyvalent protein-associated" evidence="1">
    <location>
        <begin position="78"/>
        <end position="145"/>
    </location>
</feature>